<evidence type="ECO:0000256" key="3">
    <source>
        <dbReference type="ARBA" id="ARBA00023002"/>
    </source>
</evidence>
<feature type="binding site" evidence="5">
    <location>
        <position position="117"/>
    </location>
    <ligand>
        <name>substrate</name>
    </ligand>
</feature>
<evidence type="ECO:0000313" key="8">
    <source>
        <dbReference type="EMBL" id="AEQ22280.1"/>
    </source>
</evidence>
<sequence>MIENKKGGILMQEVTLNQGIKMPQLGFGVFQVPDEKICRESVLMALETGYRLIDTAAAYFNEKAVGEAIKESGIPRNELFITTKLWVQDASYEKAKEALKVSLDKLNLDYLDLYLIHQPMGDYYGAYRAMEEAHDKGLVRAIGVCNFYPHILADFCETVRVMPAVNQVELHPFFQQENALALMKHYGVKPEAWGPFAEGKHGLFTHPVLTEIGKKYGKSAAQVALRWNLDRGVIVIPKSTHLERMKQNIDVFDFTLSAEDRSAIAALDRGRSDIVNHFDPQFVQALHQLKIHD</sequence>
<evidence type="ECO:0000256" key="2">
    <source>
        <dbReference type="ARBA" id="ARBA00022857"/>
    </source>
</evidence>
<dbReference type="PANTHER" id="PTHR43827">
    <property type="entry name" value="2,5-DIKETO-D-GLUCONIC ACID REDUCTASE"/>
    <property type="match status" value="1"/>
</dbReference>
<dbReference type="EMBL" id="CP003058">
    <property type="protein sequence ID" value="AEQ22280.1"/>
    <property type="molecule type" value="Genomic_DNA"/>
</dbReference>
<evidence type="ECO:0000256" key="1">
    <source>
        <dbReference type="ARBA" id="ARBA00007905"/>
    </source>
</evidence>
<dbReference type="PROSITE" id="PS00798">
    <property type="entry name" value="ALDOKETO_REDUCTASE_1"/>
    <property type="match status" value="1"/>
</dbReference>
<organism evidence="8 9">
    <name type="scientific">Acidaminococcus intestini (strain RyC-MR95)</name>
    <dbReference type="NCBI Taxonomy" id="568816"/>
    <lineage>
        <taxon>Bacteria</taxon>
        <taxon>Bacillati</taxon>
        <taxon>Bacillota</taxon>
        <taxon>Negativicutes</taxon>
        <taxon>Acidaminococcales</taxon>
        <taxon>Acidaminococcaceae</taxon>
        <taxon>Acidaminococcus</taxon>
    </lineage>
</organism>
<dbReference type="Proteomes" id="UP000007093">
    <property type="component" value="Chromosome"/>
</dbReference>
<dbReference type="SUPFAM" id="SSF51430">
    <property type="entry name" value="NAD(P)-linked oxidoreductase"/>
    <property type="match status" value="1"/>
</dbReference>
<dbReference type="HOGENOM" id="CLU_023205_0_1_9"/>
<dbReference type="InterPro" id="IPR020471">
    <property type="entry name" value="AKR"/>
</dbReference>
<dbReference type="FunCoup" id="G4Q6Y1">
    <property type="interactions" value="241"/>
</dbReference>
<evidence type="ECO:0000259" key="7">
    <source>
        <dbReference type="Pfam" id="PF00248"/>
    </source>
</evidence>
<name>G4Q6Y1_ACIIR</name>
<feature type="active site" description="Proton donor" evidence="4">
    <location>
        <position position="59"/>
    </location>
</feature>
<dbReference type="KEGG" id="ain:Acin_1054"/>
<evidence type="ECO:0000256" key="4">
    <source>
        <dbReference type="PIRSR" id="PIRSR000097-1"/>
    </source>
</evidence>
<dbReference type="InParanoid" id="G4Q6Y1"/>
<dbReference type="STRING" id="568816.Acin_1054"/>
<feature type="domain" description="NADP-dependent oxidoreductase" evidence="7">
    <location>
        <begin position="39"/>
        <end position="268"/>
    </location>
</feature>
<dbReference type="PANTHER" id="PTHR43827:SF3">
    <property type="entry name" value="NADP-DEPENDENT OXIDOREDUCTASE DOMAIN-CONTAINING PROTEIN"/>
    <property type="match status" value="1"/>
</dbReference>
<keyword evidence="2" id="KW-0521">NADP</keyword>
<dbReference type="InterPro" id="IPR018170">
    <property type="entry name" value="Aldo/ket_reductase_CS"/>
</dbReference>
<proteinExistence type="inferred from homology"/>
<evidence type="ECO:0000313" key="9">
    <source>
        <dbReference type="Proteomes" id="UP000007093"/>
    </source>
</evidence>
<keyword evidence="9" id="KW-1185">Reference proteome</keyword>
<dbReference type="Gene3D" id="3.20.20.100">
    <property type="entry name" value="NADP-dependent oxidoreductase domain"/>
    <property type="match status" value="1"/>
</dbReference>
<dbReference type="InterPro" id="IPR023210">
    <property type="entry name" value="NADP_OxRdtase_dom"/>
</dbReference>
<dbReference type="PRINTS" id="PR00069">
    <property type="entry name" value="ALDKETRDTASE"/>
</dbReference>
<dbReference type="GO" id="GO:0016616">
    <property type="term" value="F:oxidoreductase activity, acting on the CH-OH group of donors, NAD or NADP as acceptor"/>
    <property type="evidence" value="ECO:0007669"/>
    <property type="project" value="UniProtKB-ARBA"/>
</dbReference>
<dbReference type="PIRSF" id="PIRSF000097">
    <property type="entry name" value="AKR"/>
    <property type="match status" value="1"/>
</dbReference>
<evidence type="ECO:0000256" key="6">
    <source>
        <dbReference type="PIRSR" id="PIRSR000097-3"/>
    </source>
</evidence>
<dbReference type="Pfam" id="PF00248">
    <property type="entry name" value="Aldo_ket_red"/>
    <property type="match status" value="1"/>
</dbReference>
<protein>
    <submittedName>
        <fullName evidence="8">Oxidoreductase</fullName>
    </submittedName>
</protein>
<dbReference type="FunFam" id="3.20.20.100:FF:000015">
    <property type="entry name" value="Oxidoreductase, aldo/keto reductase family"/>
    <property type="match status" value="1"/>
</dbReference>
<dbReference type="CDD" id="cd19133">
    <property type="entry name" value="AKR_AKR5F1"/>
    <property type="match status" value="1"/>
</dbReference>
<dbReference type="PROSITE" id="PS00063">
    <property type="entry name" value="ALDOKETO_REDUCTASE_3"/>
    <property type="match status" value="1"/>
</dbReference>
<dbReference type="PROSITE" id="PS00062">
    <property type="entry name" value="ALDOKETO_REDUCTASE_2"/>
    <property type="match status" value="1"/>
</dbReference>
<dbReference type="AlphaFoldDB" id="G4Q6Y1"/>
<dbReference type="InterPro" id="IPR036812">
    <property type="entry name" value="NAD(P)_OxRdtase_dom_sf"/>
</dbReference>
<evidence type="ECO:0000256" key="5">
    <source>
        <dbReference type="PIRSR" id="PIRSR000097-2"/>
    </source>
</evidence>
<reference evidence="8 9" key="1">
    <citation type="journal article" date="2011" name="J. Bacteriol.">
        <title>Complete genome sequence of Acidaminococcus intestini RYC-MR95, a Gram-negative bacterium from the phylum Firmicutes.</title>
        <authorList>
            <person name="D'Auria G."/>
            <person name="Galan J.C."/>
            <person name="Rodriguez-Alcayna M."/>
            <person name="Moya A."/>
            <person name="Baquero F."/>
            <person name="Latorre A."/>
        </authorList>
    </citation>
    <scope>NUCLEOTIDE SEQUENCE [LARGE SCALE GENOMIC DNA]</scope>
    <source>
        <strain evidence="8 9">RyC-MR95</strain>
    </source>
</reference>
<keyword evidence="3" id="KW-0560">Oxidoreductase</keyword>
<feature type="site" description="Lowers pKa of active site Tyr" evidence="6">
    <location>
        <position position="84"/>
    </location>
</feature>
<dbReference type="eggNOG" id="COG0656">
    <property type="taxonomic scope" value="Bacteria"/>
</dbReference>
<dbReference type="PATRIC" id="fig|568816.4.peg.1014"/>
<comment type="similarity">
    <text evidence="1">Belongs to the aldo/keto reductase family.</text>
</comment>
<accession>G4Q6Y1</accession>
<gene>
    <name evidence="8" type="ordered locus">Acin_1054</name>
</gene>